<feature type="region of interest" description="Disordered" evidence="2">
    <location>
        <begin position="273"/>
        <end position="297"/>
    </location>
</feature>
<protein>
    <submittedName>
        <fullName evidence="3">Uncharacterized protein</fullName>
    </submittedName>
</protein>
<feature type="region of interest" description="Disordered" evidence="2">
    <location>
        <begin position="218"/>
        <end position="239"/>
    </location>
</feature>
<proteinExistence type="predicted"/>
<evidence type="ECO:0000313" key="4">
    <source>
        <dbReference type="Proteomes" id="UP000239388"/>
    </source>
</evidence>
<reference evidence="3 4" key="1">
    <citation type="submission" date="2018-02" db="EMBL/GenBank/DDBJ databases">
        <title>Comparative genomes isolates from brazilian mangrove.</title>
        <authorList>
            <person name="Araujo J.E."/>
            <person name="Taketani R.G."/>
            <person name="Silva M.C.P."/>
            <person name="Loureco M.V."/>
            <person name="Andreote F.D."/>
        </authorList>
    </citation>
    <scope>NUCLEOTIDE SEQUENCE [LARGE SCALE GENOMIC DNA]</scope>
    <source>
        <strain evidence="3 4">NAP PRIS-MGV</strain>
    </source>
</reference>
<name>A0A2S8FPD7_9BACT</name>
<dbReference type="InterPro" id="IPR027417">
    <property type="entry name" value="P-loop_NTPase"/>
</dbReference>
<dbReference type="SUPFAM" id="SSF52540">
    <property type="entry name" value="P-loop containing nucleoside triphosphate hydrolases"/>
    <property type="match status" value="1"/>
</dbReference>
<dbReference type="Gene3D" id="3.40.50.300">
    <property type="entry name" value="P-loop containing nucleotide triphosphate hydrolases"/>
    <property type="match status" value="1"/>
</dbReference>
<evidence type="ECO:0000313" key="3">
    <source>
        <dbReference type="EMBL" id="PQO34018.1"/>
    </source>
</evidence>
<evidence type="ECO:0000256" key="1">
    <source>
        <dbReference type="SAM" id="Coils"/>
    </source>
</evidence>
<organism evidence="3 4">
    <name type="scientific">Blastopirellula marina</name>
    <dbReference type="NCBI Taxonomy" id="124"/>
    <lineage>
        <taxon>Bacteria</taxon>
        <taxon>Pseudomonadati</taxon>
        <taxon>Planctomycetota</taxon>
        <taxon>Planctomycetia</taxon>
        <taxon>Pirellulales</taxon>
        <taxon>Pirellulaceae</taxon>
        <taxon>Blastopirellula</taxon>
    </lineage>
</organism>
<feature type="region of interest" description="Disordered" evidence="2">
    <location>
        <begin position="32"/>
        <end position="55"/>
    </location>
</feature>
<feature type="compositionally biased region" description="Polar residues" evidence="2">
    <location>
        <begin position="282"/>
        <end position="292"/>
    </location>
</feature>
<dbReference type="AlphaFoldDB" id="A0A2S8FPD7"/>
<accession>A0A2S8FPD7</accession>
<dbReference type="OrthoDB" id="251255at2"/>
<dbReference type="RefSeq" id="WP_105355940.1">
    <property type="nucleotide sequence ID" value="NZ_PUIB01000017.1"/>
</dbReference>
<keyword evidence="1" id="KW-0175">Coiled coil</keyword>
<dbReference type="EMBL" id="PUIB01000017">
    <property type="protein sequence ID" value="PQO34018.1"/>
    <property type="molecule type" value="Genomic_DNA"/>
</dbReference>
<feature type="coiled-coil region" evidence="1">
    <location>
        <begin position="80"/>
        <end position="168"/>
    </location>
</feature>
<sequence length="527" mass="58761">MARFLKALQGLQSLDPVTPEKSPEVQVEFEDASLGNAGGDFPAASRSRNEAPAVPSRTIVMQPEVEQAMPTSVSEKDELVKKLTQQLAIALKQRDVVAEEMLRVREKLESNDQRHEEEIVRLRDALEVHQRSAQTIENELKSIEAELRQQLSRQQQEFVQRLGEVERQVREHTQRPLPAIPEAASEAELREFQTELRQHMVREKEEFVQRLGEIEKRMSEHVETTAAEKKKTDRPRNDEAKLKSLQAELQKQMVRQQEEFVQRIAEVEKQVRKQAERPVAETQATTKPATSSGGKGELFHPYVRGHESEKQIPNTKAIGQALTSFSKPDVAKEFDQLATAVFGPIDFQCMSQPEIVFFGTCLPGEAAGNVVLGLAAWLSQHSCDVLVIDGALRKKELTAQMGLGSSPGLFEFVRRETYRQDGTYRDTETGISFIPAGKSSFVLTDSESDFTSLRDQLREITKANPIVLIAGEGPDLSASWLLAQVATKIYLQAGLGQVSGDDVRAAVDCYLQLGIEPTGLVATNPLK</sequence>
<dbReference type="Proteomes" id="UP000239388">
    <property type="component" value="Unassembled WGS sequence"/>
</dbReference>
<comment type="caution">
    <text evidence="3">The sequence shown here is derived from an EMBL/GenBank/DDBJ whole genome shotgun (WGS) entry which is preliminary data.</text>
</comment>
<gene>
    <name evidence="3" type="ORF">C5Y98_17555</name>
</gene>
<evidence type="ECO:0000256" key="2">
    <source>
        <dbReference type="SAM" id="MobiDB-lite"/>
    </source>
</evidence>